<feature type="binding site" evidence="9">
    <location>
        <position position="11"/>
    </location>
    <ligand>
        <name>Mg(2+)</name>
        <dbReference type="ChEBI" id="CHEBI:18420"/>
    </ligand>
</feature>
<dbReference type="OrthoDB" id="9802453at2"/>
<feature type="site" description="Transition state stabilizer" evidence="9">
    <location>
        <position position="232"/>
    </location>
</feature>
<comment type="similarity">
    <text evidence="1 9 10">Belongs to the acetokinase family.</text>
</comment>
<sequence>MAAGGSILVVNAGSSSIKVAVFDDGLRATLSGAVTGIGGRGEIRLGTDTRAADLPDHTAALAALLEALAGQGITLADLRAAAHRVVHGGASLTRPHQVTPEIREAIAACAPLAPLHNPHNLAAIDAIAELAPDLPQCASFDTAFHAGNPALATRYALPDIEATRGIRRYGFHGISYAAMVRGWTDVTGTALPHRLLALHLGNGASICAIRDGRSVATTMGYSPLEGVTMGTRTGSIDGNAVLHLAETLGIEAARHMLNHKSGLLGLSGLSHDMRTLEQADSAAARFAIDHFCYWAARHSGSMIAAMEGLDAIAFTGGIGENAGAVRDSITVRLAWAGDVPVHVVPAQEERRIASDAAALLDGTA</sequence>
<comment type="subunit">
    <text evidence="9">Homodimer.</text>
</comment>
<feature type="binding site" evidence="9">
    <location>
        <begin position="199"/>
        <end position="203"/>
    </location>
    <ligand>
        <name>ATP</name>
        <dbReference type="ChEBI" id="CHEBI:30616"/>
    </ligand>
</feature>
<dbReference type="GO" id="GO:0005524">
    <property type="term" value="F:ATP binding"/>
    <property type="evidence" value="ECO:0007669"/>
    <property type="project" value="UniProtKB-KW"/>
</dbReference>
<dbReference type="GO" id="GO:0005829">
    <property type="term" value="C:cytosol"/>
    <property type="evidence" value="ECO:0007669"/>
    <property type="project" value="TreeGrafter"/>
</dbReference>
<comment type="cofactor">
    <cofactor evidence="9">
        <name>Mg(2+)</name>
        <dbReference type="ChEBI" id="CHEBI:18420"/>
    </cofactor>
    <cofactor evidence="9">
        <name>Mn(2+)</name>
        <dbReference type="ChEBI" id="CHEBI:29035"/>
    </cofactor>
    <text evidence="9">Mg(2+). Can also accept Mn(2+).</text>
</comment>
<dbReference type="GO" id="GO:0006083">
    <property type="term" value="P:acetate metabolic process"/>
    <property type="evidence" value="ECO:0007669"/>
    <property type="project" value="TreeGrafter"/>
</dbReference>
<evidence type="ECO:0000256" key="9">
    <source>
        <dbReference type="HAMAP-Rule" id="MF_00020"/>
    </source>
</evidence>
<dbReference type="RefSeq" id="WP_092367668.1">
    <property type="nucleotide sequence ID" value="NZ_BMGV01000007.1"/>
</dbReference>
<evidence type="ECO:0000256" key="6">
    <source>
        <dbReference type="ARBA" id="ARBA00022777"/>
    </source>
</evidence>
<dbReference type="PROSITE" id="PS01075">
    <property type="entry name" value="ACETATE_KINASE_1"/>
    <property type="match status" value="1"/>
</dbReference>
<dbReference type="PANTHER" id="PTHR21060:SF21">
    <property type="entry name" value="ACETATE KINASE"/>
    <property type="match status" value="1"/>
</dbReference>
<feature type="site" description="Transition state stabilizer" evidence="9">
    <location>
        <position position="172"/>
    </location>
</feature>
<name>A0A1H7C0X4_9RHOB</name>
<evidence type="ECO:0000256" key="1">
    <source>
        <dbReference type="ARBA" id="ARBA00008748"/>
    </source>
</evidence>
<dbReference type="Proteomes" id="UP000199379">
    <property type="component" value="Unassembled WGS sequence"/>
</dbReference>
<comment type="subcellular location">
    <subcellularLocation>
        <location evidence="9">Cytoplasm</location>
    </subcellularLocation>
</comment>
<keyword evidence="12" id="KW-1185">Reference proteome</keyword>
<dbReference type="InterPro" id="IPR000890">
    <property type="entry name" value="Aliphatic_acid_kin_short-chain"/>
</dbReference>
<keyword evidence="3 9" id="KW-0808">Transferase</keyword>
<dbReference type="NCBIfam" id="TIGR00016">
    <property type="entry name" value="ackA"/>
    <property type="match status" value="1"/>
</dbReference>
<comment type="pathway">
    <text evidence="9">Metabolic intermediate biosynthesis; acetyl-CoA biosynthesis; acetyl-CoA from acetate: step 1/2.</text>
</comment>
<dbReference type="PIRSF" id="PIRSF000722">
    <property type="entry name" value="Acetate_prop_kin"/>
    <property type="match status" value="1"/>
</dbReference>
<dbReference type="GO" id="GO:0008776">
    <property type="term" value="F:acetate kinase activity"/>
    <property type="evidence" value="ECO:0007669"/>
    <property type="project" value="UniProtKB-UniRule"/>
</dbReference>
<evidence type="ECO:0000256" key="4">
    <source>
        <dbReference type="ARBA" id="ARBA00022723"/>
    </source>
</evidence>
<dbReference type="GO" id="GO:0006085">
    <property type="term" value="P:acetyl-CoA biosynthetic process"/>
    <property type="evidence" value="ECO:0007669"/>
    <property type="project" value="UniProtKB-UniRule"/>
</dbReference>
<dbReference type="GO" id="GO:0000287">
    <property type="term" value="F:magnesium ion binding"/>
    <property type="evidence" value="ECO:0007669"/>
    <property type="project" value="UniProtKB-UniRule"/>
</dbReference>
<protein>
    <recommendedName>
        <fullName evidence="9">Acetate kinase</fullName>
        <ecNumber evidence="9">2.7.2.1</ecNumber>
    </recommendedName>
    <alternativeName>
        <fullName evidence="9">Acetokinase</fullName>
    </alternativeName>
</protein>
<dbReference type="PROSITE" id="PS01076">
    <property type="entry name" value="ACETATE_KINASE_2"/>
    <property type="match status" value="1"/>
</dbReference>
<keyword evidence="4 9" id="KW-0479">Metal-binding</keyword>
<dbReference type="InterPro" id="IPR023865">
    <property type="entry name" value="Aliphatic_acid_kinase_CS"/>
</dbReference>
<keyword evidence="7 9" id="KW-0067">ATP-binding</keyword>
<feature type="binding site" evidence="9">
    <location>
        <position position="348"/>
    </location>
    <ligand>
        <name>Mg(2+)</name>
        <dbReference type="ChEBI" id="CHEBI:18420"/>
    </ligand>
</feature>
<dbReference type="PANTHER" id="PTHR21060">
    <property type="entry name" value="ACETATE KINASE"/>
    <property type="match status" value="1"/>
</dbReference>
<dbReference type="PRINTS" id="PR00471">
    <property type="entry name" value="ACETATEKNASE"/>
</dbReference>
<evidence type="ECO:0000256" key="8">
    <source>
        <dbReference type="ARBA" id="ARBA00022842"/>
    </source>
</evidence>
<evidence type="ECO:0000313" key="12">
    <source>
        <dbReference type="Proteomes" id="UP000199379"/>
    </source>
</evidence>
<feature type="binding site" evidence="9">
    <location>
        <begin position="317"/>
        <end position="321"/>
    </location>
    <ligand>
        <name>ATP</name>
        <dbReference type="ChEBI" id="CHEBI:30616"/>
    </ligand>
</feature>
<evidence type="ECO:0000256" key="3">
    <source>
        <dbReference type="ARBA" id="ARBA00022679"/>
    </source>
</evidence>
<keyword evidence="6 9" id="KW-0418">Kinase</keyword>
<keyword evidence="8 9" id="KW-0460">Magnesium</keyword>
<feature type="active site" description="Proton donor/acceptor" evidence="9">
    <location>
        <position position="141"/>
    </location>
</feature>
<dbReference type="Gene3D" id="3.30.420.40">
    <property type="match status" value="2"/>
</dbReference>
<feature type="binding site" evidence="9">
    <location>
        <begin position="272"/>
        <end position="274"/>
    </location>
    <ligand>
        <name>ATP</name>
        <dbReference type="ChEBI" id="CHEBI:30616"/>
    </ligand>
</feature>
<evidence type="ECO:0000256" key="7">
    <source>
        <dbReference type="ARBA" id="ARBA00022840"/>
    </source>
</evidence>
<keyword evidence="5 9" id="KW-0547">Nucleotide-binding</keyword>
<dbReference type="UniPathway" id="UPA00340">
    <property type="reaction ID" value="UER00458"/>
</dbReference>
<gene>
    <name evidence="9" type="primary">ackA</name>
    <name evidence="11" type="ORF">SAMN05444007_107158</name>
</gene>
<dbReference type="EC" id="2.7.2.1" evidence="9"/>
<evidence type="ECO:0000256" key="10">
    <source>
        <dbReference type="RuleBase" id="RU003835"/>
    </source>
</evidence>
<comment type="function">
    <text evidence="9">Catalyzes the formation of acetyl phosphate from acetate and ATP. Can also catalyze the reverse reaction.</text>
</comment>
<dbReference type="STRING" id="1227549.SAMN05444007_107158"/>
<dbReference type="AlphaFoldDB" id="A0A1H7C0X4"/>
<keyword evidence="2 9" id="KW-0963">Cytoplasm</keyword>
<feature type="binding site" evidence="9">
    <location>
        <position position="84"/>
    </location>
    <ligand>
        <name>substrate</name>
    </ligand>
</feature>
<dbReference type="InterPro" id="IPR043129">
    <property type="entry name" value="ATPase_NBD"/>
</dbReference>
<accession>A0A1H7C0X4</accession>
<organism evidence="11 12">
    <name type="scientific">Cribrihabitans marinus</name>
    <dbReference type="NCBI Taxonomy" id="1227549"/>
    <lineage>
        <taxon>Bacteria</taxon>
        <taxon>Pseudomonadati</taxon>
        <taxon>Pseudomonadota</taxon>
        <taxon>Alphaproteobacteria</taxon>
        <taxon>Rhodobacterales</taxon>
        <taxon>Paracoccaceae</taxon>
        <taxon>Cribrihabitans</taxon>
    </lineage>
</organism>
<dbReference type="EMBL" id="FNYD01000007">
    <property type="protein sequence ID" value="SEJ80260.1"/>
    <property type="molecule type" value="Genomic_DNA"/>
</dbReference>
<dbReference type="SUPFAM" id="SSF53067">
    <property type="entry name" value="Actin-like ATPase domain"/>
    <property type="match status" value="2"/>
</dbReference>
<feature type="binding site" evidence="9">
    <location>
        <position position="18"/>
    </location>
    <ligand>
        <name>ATP</name>
        <dbReference type="ChEBI" id="CHEBI:30616"/>
    </ligand>
</feature>
<dbReference type="HAMAP" id="MF_00020">
    <property type="entry name" value="Acetate_kinase"/>
    <property type="match status" value="1"/>
</dbReference>
<evidence type="ECO:0000256" key="5">
    <source>
        <dbReference type="ARBA" id="ARBA00022741"/>
    </source>
</evidence>
<reference evidence="11 12" key="1">
    <citation type="submission" date="2016-10" db="EMBL/GenBank/DDBJ databases">
        <authorList>
            <person name="de Groot N.N."/>
        </authorList>
    </citation>
    <scope>NUCLEOTIDE SEQUENCE [LARGE SCALE GENOMIC DNA]</scope>
    <source>
        <strain evidence="11 12">DSM 29340</strain>
    </source>
</reference>
<evidence type="ECO:0000313" key="11">
    <source>
        <dbReference type="EMBL" id="SEJ80260.1"/>
    </source>
</evidence>
<comment type="catalytic activity">
    <reaction evidence="9">
        <text>acetate + ATP = acetyl phosphate + ADP</text>
        <dbReference type="Rhea" id="RHEA:11352"/>
        <dbReference type="ChEBI" id="CHEBI:22191"/>
        <dbReference type="ChEBI" id="CHEBI:30089"/>
        <dbReference type="ChEBI" id="CHEBI:30616"/>
        <dbReference type="ChEBI" id="CHEBI:456216"/>
        <dbReference type="EC" id="2.7.2.1"/>
    </reaction>
</comment>
<proteinExistence type="inferred from homology"/>
<dbReference type="InterPro" id="IPR004372">
    <property type="entry name" value="Ac/propionate_kinase"/>
</dbReference>
<evidence type="ECO:0000256" key="2">
    <source>
        <dbReference type="ARBA" id="ARBA00022490"/>
    </source>
</evidence>
<dbReference type="Pfam" id="PF00871">
    <property type="entry name" value="Acetate_kinase"/>
    <property type="match status" value="1"/>
</dbReference>